<evidence type="ECO:0000259" key="7">
    <source>
        <dbReference type="PROSITE" id="PS51918"/>
    </source>
</evidence>
<dbReference type="SFLD" id="SFLDS00029">
    <property type="entry name" value="Radical_SAM"/>
    <property type="match status" value="1"/>
</dbReference>
<feature type="binding site" evidence="6">
    <location>
        <position position="174"/>
    </location>
    <ligand>
        <name>S-adenosyl-L-methionine</name>
        <dbReference type="ChEBI" id="CHEBI:59789"/>
    </ligand>
</feature>
<proteinExistence type="predicted"/>
<dbReference type="GO" id="GO:0016740">
    <property type="term" value="F:transferase activity"/>
    <property type="evidence" value="ECO:0007669"/>
    <property type="project" value="TreeGrafter"/>
</dbReference>
<feature type="domain" description="Radical SAM core" evidence="7">
    <location>
        <begin position="61"/>
        <end position="283"/>
    </location>
</feature>
<dbReference type="Gene3D" id="3.20.20.70">
    <property type="entry name" value="Aldolase class I"/>
    <property type="match status" value="1"/>
</dbReference>
<dbReference type="InterPro" id="IPR058240">
    <property type="entry name" value="rSAM_sf"/>
</dbReference>
<gene>
    <name evidence="8" type="ORF">C7380_12330</name>
</gene>
<dbReference type="PROSITE" id="PS51918">
    <property type="entry name" value="RADICAL_SAM"/>
    <property type="match status" value="1"/>
</dbReference>
<name>A0AA45C4X6_9BACT</name>
<dbReference type="GO" id="GO:0046872">
    <property type="term" value="F:metal ion binding"/>
    <property type="evidence" value="ECO:0007669"/>
    <property type="project" value="UniProtKB-KW"/>
</dbReference>
<feature type="binding site" evidence="6">
    <location>
        <position position="193"/>
    </location>
    <ligand>
        <name>S-adenosyl-L-methionine</name>
        <dbReference type="ChEBI" id="CHEBI:59789"/>
    </ligand>
</feature>
<dbReference type="SFLD" id="SFLDG01060">
    <property type="entry name" value="BATS_domain_containing"/>
    <property type="match status" value="1"/>
</dbReference>
<feature type="binding site" evidence="5">
    <location>
        <position position="75"/>
    </location>
    <ligand>
        <name>[4Fe-4S] cluster</name>
        <dbReference type="ChEBI" id="CHEBI:49883"/>
        <note>4Fe-4S-S-AdoMet</note>
    </ligand>
</feature>
<accession>A0AA45C4X6</accession>
<feature type="binding site" evidence="5">
    <location>
        <position position="79"/>
    </location>
    <ligand>
        <name>[4Fe-4S] cluster</name>
        <dbReference type="ChEBI" id="CHEBI:49883"/>
        <note>4Fe-4S-S-AdoMet</note>
    </ligand>
</feature>
<dbReference type="SUPFAM" id="SSF102114">
    <property type="entry name" value="Radical SAM enzymes"/>
    <property type="match status" value="1"/>
</dbReference>
<evidence type="ECO:0000256" key="3">
    <source>
        <dbReference type="ARBA" id="ARBA00023004"/>
    </source>
</evidence>
<keyword evidence="9" id="KW-1185">Reference proteome</keyword>
<evidence type="ECO:0000313" key="8">
    <source>
        <dbReference type="EMBL" id="PWJ87548.1"/>
    </source>
</evidence>
<sequence length="351" mass="40661">MEIFNDLYQQFDLKGKEILDFFSNNMTIEKEHIKYILSLNGKERYLMYEVAKRVKNFFTVDYVSIKALIEFSNYCSKNCDYCGIRRDNLNINRYRMSNEEIINSALKAKKWGLDTIVLQSGEDNFFKDEDLMSIIKIIREKTKLPVSISIGERSLESYLKFKKSGAIRTLIKHESINKELFDDIHPDKNYYNRVNILKYTDSIGYVTGSGFIVGLPNQTDDDMADDIIFMRDENVRMIGIGPLIASKNTPFENMKNGSVVKTMNACCAARLTVPKAQMPATTALGTLNYNSHYESLKYFCNVVMVNITPDIYRKNYNIYDNKAKIDFFETLKELKKRNLKVSPITMKALSR</sequence>
<dbReference type="Pfam" id="PF04055">
    <property type="entry name" value="Radical_SAM"/>
    <property type="match status" value="1"/>
</dbReference>
<dbReference type="RefSeq" id="WP_109606248.1">
    <property type="nucleotide sequence ID" value="NZ_JAMHJO010000018.1"/>
</dbReference>
<dbReference type="InterPro" id="IPR013785">
    <property type="entry name" value="Aldolase_TIM"/>
</dbReference>
<feature type="binding site" evidence="6">
    <location>
        <position position="149"/>
    </location>
    <ligand>
        <name>(3R)-3-methyl-D-ornithine</name>
        <dbReference type="ChEBI" id="CHEBI:64642"/>
    </ligand>
</feature>
<comment type="caution">
    <text evidence="8">The sequence shown here is derived from an EMBL/GenBank/DDBJ whole genome shotgun (WGS) entry which is preliminary data.</text>
</comment>
<keyword evidence="5" id="KW-0004">4Fe-4S</keyword>
<dbReference type="Proteomes" id="UP000245921">
    <property type="component" value="Unassembled WGS sequence"/>
</dbReference>
<dbReference type="SMART" id="SM00729">
    <property type="entry name" value="Elp3"/>
    <property type="match status" value="1"/>
</dbReference>
<evidence type="ECO:0000313" key="9">
    <source>
        <dbReference type="Proteomes" id="UP000245921"/>
    </source>
</evidence>
<reference evidence="8 9" key="1">
    <citation type="submission" date="2018-05" db="EMBL/GenBank/DDBJ databases">
        <title>Genomic Encyclopedia of Type Strains, Phase IV (KMG-IV): sequencing the most valuable type-strain genomes for metagenomic binning, comparative biology and taxonomic classification.</title>
        <authorList>
            <person name="Goeker M."/>
        </authorList>
    </citation>
    <scope>NUCLEOTIDE SEQUENCE [LARGE SCALE GENOMIC DNA]</scope>
    <source>
        <strain evidence="8 9">DSM 24906</strain>
    </source>
</reference>
<dbReference type="PANTHER" id="PTHR43726:SF1">
    <property type="entry name" value="BIOTIN SYNTHASE"/>
    <property type="match status" value="1"/>
</dbReference>
<dbReference type="InterPro" id="IPR006638">
    <property type="entry name" value="Elp3/MiaA/NifB-like_rSAM"/>
</dbReference>
<evidence type="ECO:0000256" key="2">
    <source>
        <dbReference type="ARBA" id="ARBA00022723"/>
    </source>
</evidence>
<keyword evidence="4 5" id="KW-0411">Iron-sulfur</keyword>
<dbReference type="AlphaFoldDB" id="A0AA45C4X6"/>
<evidence type="ECO:0000256" key="4">
    <source>
        <dbReference type="ARBA" id="ARBA00023014"/>
    </source>
</evidence>
<evidence type="ECO:0000256" key="6">
    <source>
        <dbReference type="PIRSR" id="PIRSR004762-2"/>
    </source>
</evidence>
<feature type="binding site" evidence="5">
    <location>
        <position position="82"/>
    </location>
    <ligand>
        <name>[4Fe-4S] cluster</name>
        <dbReference type="ChEBI" id="CHEBI:49883"/>
        <note>4Fe-4S-S-AdoMet</note>
    </ligand>
</feature>
<dbReference type="CDD" id="cd01335">
    <property type="entry name" value="Radical_SAM"/>
    <property type="match status" value="1"/>
</dbReference>
<dbReference type="InterPro" id="IPR024021">
    <property type="entry name" value="FeFe-hyd_HydE_rSAM"/>
</dbReference>
<protein>
    <submittedName>
        <fullName evidence="8">Biotin synthase</fullName>
    </submittedName>
</protein>
<keyword evidence="2" id="KW-0479">Metal-binding</keyword>
<keyword evidence="1 5" id="KW-0949">S-adenosyl-L-methionine</keyword>
<dbReference type="PANTHER" id="PTHR43726">
    <property type="entry name" value="3-METHYLORNITHINE SYNTHASE"/>
    <property type="match status" value="1"/>
</dbReference>
<dbReference type="InterPro" id="IPR034422">
    <property type="entry name" value="HydE/PylB-like"/>
</dbReference>
<evidence type="ECO:0000256" key="1">
    <source>
        <dbReference type="ARBA" id="ARBA00022691"/>
    </source>
</evidence>
<dbReference type="GO" id="GO:0051539">
    <property type="term" value="F:4 iron, 4 sulfur cluster binding"/>
    <property type="evidence" value="ECO:0007669"/>
    <property type="project" value="UniProtKB-KW"/>
</dbReference>
<dbReference type="SFLD" id="SFLDG01280">
    <property type="entry name" value="HydE/PylB-like"/>
    <property type="match status" value="1"/>
</dbReference>
<evidence type="ECO:0000256" key="5">
    <source>
        <dbReference type="PIRSR" id="PIRSR004762-1"/>
    </source>
</evidence>
<dbReference type="InterPro" id="IPR007197">
    <property type="entry name" value="rSAM"/>
</dbReference>
<dbReference type="EMBL" id="QGGI01000023">
    <property type="protein sequence ID" value="PWJ87548.1"/>
    <property type="molecule type" value="Genomic_DNA"/>
</dbReference>
<comment type="cofactor">
    <cofactor evidence="5">
        <name>[4Fe-4S] cluster</name>
        <dbReference type="ChEBI" id="CHEBI:49883"/>
    </cofactor>
    <text evidence="5">Binds 1 [4Fe-4S] cluster. The cluster is coordinated with 3 cysteines and an exchangeable S-adenosyl-L-methionine.</text>
</comment>
<dbReference type="NCBIfam" id="TIGR03956">
    <property type="entry name" value="rSAM_HydE"/>
    <property type="match status" value="1"/>
</dbReference>
<dbReference type="PIRSF" id="PIRSF004762">
    <property type="entry name" value="CHP00423"/>
    <property type="match status" value="1"/>
</dbReference>
<keyword evidence="3 5" id="KW-0408">Iron</keyword>
<dbReference type="SFLD" id="SFLDG01082">
    <property type="entry name" value="B12-binding_domain_containing"/>
    <property type="match status" value="1"/>
</dbReference>
<organism evidence="8 9">
    <name type="scientific">Oceanotoga teriensis</name>
    <dbReference type="NCBI Taxonomy" id="515440"/>
    <lineage>
        <taxon>Bacteria</taxon>
        <taxon>Thermotogati</taxon>
        <taxon>Thermotogota</taxon>
        <taxon>Thermotogae</taxon>
        <taxon>Petrotogales</taxon>
        <taxon>Petrotogaceae</taxon>
        <taxon>Oceanotoga</taxon>
    </lineage>
</organism>